<dbReference type="Proteomes" id="UP001336314">
    <property type="component" value="Unassembled WGS sequence"/>
</dbReference>
<protein>
    <submittedName>
        <fullName evidence="4">Efflux RND transporter periplasmic adaptor subunit</fullName>
    </submittedName>
</protein>
<dbReference type="RefSeq" id="WP_330129243.1">
    <property type="nucleotide sequence ID" value="NZ_JAUHLI010000011.1"/>
</dbReference>
<evidence type="ECO:0000259" key="3">
    <source>
        <dbReference type="Pfam" id="PF25975"/>
    </source>
</evidence>
<evidence type="ECO:0000256" key="1">
    <source>
        <dbReference type="ARBA" id="ARBA00004196"/>
    </source>
</evidence>
<keyword evidence="2" id="KW-0175">Coiled coil</keyword>
<evidence type="ECO:0000313" key="4">
    <source>
        <dbReference type="EMBL" id="MEE2002169.1"/>
    </source>
</evidence>
<comment type="subcellular location">
    <subcellularLocation>
        <location evidence="1">Cell envelope</location>
    </subcellularLocation>
</comment>
<evidence type="ECO:0000256" key="2">
    <source>
        <dbReference type="ARBA" id="ARBA00023054"/>
    </source>
</evidence>
<reference evidence="4 5" key="1">
    <citation type="submission" date="2023-07" db="EMBL/GenBank/DDBJ databases">
        <title>Alkalimonas sp., MEB108 novel, alkaliphilic bacterium isolated from Lonar Lake, India.</title>
        <authorList>
            <person name="Joshi A."/>
            <person name="Thite S."/>
        </authorList>
    </citation>
    <scope>NUCLEOTIDE SEQUENCE [LARGE SCALE GENOMIC DNA]</scope>
    <source>
        <strain evidence="4 5">MEB108</strain>
    </source>
</reference>
<dbReference type="PROSITE" id="PS51257">
    <property type="entry name" value="PROKAR_LIPOPROTEIN"/>
    <property type="match status" value="1"/>
</dbReference>
<dbReference type="PANTHER" id="PTHR32347:SF23">
    <property type="entry name" value="BLL5650 PROTEIN"/>
    <property type="match status" value="1"/>
</dbReference>
<organism evidence="4 5">
    <name type="scientific">Alkalimonas cellulosilytica</name>
    <dbReference type="NCBI Taxonomy" id="3058395"/>
    <lineage>
        <taxon>Bacteria</taxon>
        <taxon>Pseudomonadati</taxon>
        <taxon>Pseudomonadota</taxon>
        <taxon>Gammaproteobacteria</taxon>
        <taxon>Alkalimonas</taxon>
    </lineage>
</organism>
<evidence type="ECO:0000313" key="5">
    <source>
        <dbReference type="Proteomes" id="UP001336314"/>
    </source>
</evidence>
<proteinExistence type="predicted"/>
<accession>A0ABU7J6N1</accession>
<sequence length="395" mass="43760">MTARTIGLLAVLLGLTACQTETDPTPALQLKPQPFIHQVQAEGELFAVNSTSINAPQAQGPRLIAEIQAEFTELQPGDLIVRFDARQLQREERNAQHGIATIDTERTQQQSQQASELTSLALSQALVGQEFGFADRFSIDDVQIRSRLEILDSLQNRDYLEEKKQFLTWQQDSFTIKSSGEQELLQLRLNQQQTLLETAQTGLNALEVRAPHAGILQLDSDWRGQKAEVGSMVFPGRRIGSLPDLSLQHLKLYVIEHEAAGLAVGQPVQFALAAHPATQFSGEVVRVGQVAQSRQRRDPRRYIEVEVAPTEQSPLFMPGSRVMGQIQLASADALLLVPLQSLFSEENQLYVWQRQGNRFVRQPVEIGQKSLTHAEIVSGVKAGDQIALTEPEAAP</sequence>
<dbReference type="EMBL" id="JAUHLI010000011">
    <property type="protein sequence ID" value="MEE2002169.1"/>
    <property type="molecule type" value="Genomic_DNA"/>
</dbReference>
<keyword evidence="5" id="KW-1185">Reference proteome</keyword>
<dbReference type="Gene3D" id="2.40.30.170">
    <property type="match status" value="1"/>
</dbReference>
<dbReference type="InterPro" id="IPR058649">
    <property type="entry name" value="CzcB_C"/>
</dbReference>
<dbReference type="InterPro" id="IPR050465">
    <property type="entry name" value="UPF0194_transport"/>
</dbReference>
<dbReference type="Gene3D" id="2.40.420.20">
    <property type="match status" value="1"/>
</dbReference>
<name>A0ABU7J6N1_9GAMM</name>
<dbReference type="PANTHER" id="PTHR32347">
    <property type="entry name" value="EFFLUX SYSTEM COMPONENT YKNX-RELATED"/>
    <property type="match status" value="1"/>
</dbReference>
<dbReference type="Pfam" id="PF25975">
    <property type="entry name" value="CzcB_C"/>
    <property type="match status" value="1"/>
</dbReference>
<gene>
    <name evidence="4" type="ORF">QWY20_11965</name>
</gene>
<comment type="caution">
    <text evidence="4">The sequence shown here is derived from an EMBL/GenBank/DDBJ whole genome shotgun (WGS) entry which is preliminary data.</text>
</comment>
<feature type="domain" description="CzcB-like C-terminal circularly permuted SH3-like" evidence="3">
    <location>
        <begin position="337"/>
        <end position="389"/>
    </location>
</feature>